<feature type="region of interest" description="Disordered" evidence="3">
    <location>
        <begin position="26"/>
        <end position="56"/>
    </location>
</feature>
<proteinExistence type="inferred from homology"/>
<dbReference type="CDD" id="cd02247">
    <property type="entry name" value="cupin_pirin_C"/>
    <property type="match status" value="1"/>
</dbReference>
<comment type="caution">
    <text evidence="5">The sequence shown here is derived from an EMBL/GenBank/DDBJ whole genome shotgun (WGS) entry which is preliminary data.</text>
</comment>
<gene>
    <name evidence="5" type="ORF">BWQ96_05541</name>
</gene>
<dbReference type="Pfam" id="PF02678">
    <property type="entry name" value="Pirin"/>
    <property type="match status" value="1"/>
</dbReference>
<feature type="region of interest" description="Disordered" evidence="3">
    <location>
        <begin position="394"/>
        <end position="423"/>
    </location>
</feature>
<evidence type="ECO:0000256" key="2">
    <source>
        <dbReference type="RuleBase" id="RU003457"/>
    </source>
</evidence>
<accession>A0A2V3IRF7</accession>
<reference evidence="5 6" key="1">
    <citation type="journal article" date="2018" name="Mol. Biol. Evol.">
        <title>Analysis of the draft genome of the red seaweed Gracilariopsis chorda provides insights into genome size evolution in Rhodophyta.</title>
        <authorList>
            <person name="Lee J."/>
            <person name="Yang E.C."/>
            <person name="Graf L."/>
            <person name="Yang J.H."/>
            <person name="Qiu H."/>
            <person name="Zel Zion U."/>
            <person name="Chan C.X."/>
            <person name="Stephens T.G."/>
            <person name="Weber A.P.M."/>
            <person name="Boo G.H."/>
            <person name="Boo S.M."/>
            <person name="Kim K.M."/>
            <person name="Shin Y."/>
            <person name="Jung M."/>
            <person name="Lee S.J."/>
            <person name="Yim H.S."/>
            <person name="Lee J.H."/>
            <person name="Bhattacharya D."/>
            <person name="Yoon H.S."/>
        </authorList>
    </citation>
    <scope>NUCLEOTIDE SEQUENCE [LARGE SCALE GENOMIC DNA]</scope>
    <source>
        <strain evidence="5 6">SKKU-2015</strain>
        <tissue evidence="5">Whole body</tissue>
    </source>
</reference>
<dbReference type="OrthoDB" id="10261807at2759"/>
<dbReference type="InterPro" id="IPR003829">
    <property type="entry name" value="Pirin_N_dom"/>
</dbReference>
<evidence type="ECO:0000259" key="4">
    <source>
        <dbReference type="Pfam" id="PF02678"/>
    </source>
</evidence>
<dbReference type="SUPFAM" id="SSF51182">
    <property type="entry name" value="RmlC-like cupins"/>
    <property type="match status" value="1"/>
</dbReference>
<keyword evidence="6" id="KW-1185">Reference proteome</keyword>
<comment type="similarity">
    <text evidence="1 2">Belongs to the pirin family.</text>
</comment>
<dbReference type="Proteomes" id="UP000247409">
    <property type="component" value="Unassembled WGS sequence"/>
</dbReference>
<dbReference type="PANTHER" id="PTHR13903">
    <property type="entry name" value="PIRIN-RELATED"/>
    <property type="match status" value="1"/>
</dbReference>
<dbReference type="PANTHER" id="PTHR13903:SF8">
    <property type="entry name" value="PIRIN"/>
    <property type="match status" value="1"/>
</dbReference>
<dbReference type="InterPro" id="IPR011051">
    <property type="entry name" value="RmlC_Cupin_sf"/>
</dbReference>
<dbReference type="Gene3D" id="2.60.120.10">
    <property type="entry name" value="Jelly Rolls"/>
    <property type="match status" value="1"/>
</dbReference>
<evidence type="ECO:0000313" key="6">
    <source>
        <dbReference type="Proteomes" id="UP000247409"/>
    </source>
</evidence>
<sequence length="423" mass="46166">MHSTSTPHSQPRSVSIITSLERAAHFLFPRRHKTRRPNSPTLTESPHHPISQPTHRARTVSNLLSICRELNPDGLGVRATASLVHPSTLSPFLQLEHCGPKRMSSHASPGIDTPRCGQQCLTYVIRGQLHHRDSYGNSCLLRTGSASLLTAGSGLVVSHTLHGPIIEYISVWINIPRHLKAATPHHSTTTNPPCTIIGQADAAAQIRVLAAPQRNSAMNQLHSQVTPCKSPHDSPHSASHLQTHAGGAAVYDVRMHPKSQLVLNPETQRAYVYIYRGSATIDQSTVVEQGQFAVLSEDVHLPIVIRSAGVHVNTPPSSEYDWYDFDTFVPNSCWCIVLAGNPIPEPVTMLSSGIVASTPQEIRKAFQEYTCGSFGSCSPSTIHRVKTQSVLDYRHDSSTEEQSDADHSDAEHDSDLPLGKLDA</sequence>
<dbReference type="EMBL" id="NBIV01000083">
    <property type="protein sequence ID" value="PXF44684.1"/>
    <property type="molecule type" value="Genomic_DNA"/>
</dbReference>
<evidence type="ECO:0000256" key="1">
    <source>
        <dbReference type="ARBA" id="ARBA00008416"/>
    </source>
</evidence>
<dbReference type="InterPro" id="IPR014710">
    <property type="entry name" value="RmlC-like_jellyroll"/>
</dbReference>
<name>A0A2V3IRF7_9FLOR</name>
<protein>
    <recommendedName>
        <fullName evidence="4">Pirin N-terminal domain-containing protein</fullName>
    </recommendedName>
</protein>
<organism evidence="5 6">
    <name type="scientific">Gracilariopsis chorda</name>
    <dbReference type="NCBI Taxonomy" id="448386"/>
    <lineage>
        <taxon>Eukaryota</taxon>
        <taxon>Rhodophyta</taxon>
        <taxon>Florideophyceae</taxon>
        <taxon>Rhodymeniophycidae</taxon>
        <taxon>Gracilariales</taxon>
        <taxon>Gracilariaceae</taxon>
        <taxon>Gracilariopsis</taxon>
    </lineage>
</organism>
<dbReference type="AlphaFoldDB" id="A0A2V3IRF7"/>
<evidence type="ECO:0000256" key="3">
    <source>
        <dbReference type="SAM" id="MobiDB-lite"/>
    </source>
</evidence>
<evidence type="ECO:0000313" key="5">
    <source>
        <dbReference type="EMBL" id="PXF44684.1"/>
    </source>
</evidence>
<feature type="domain" description="Pirin N-terminal" evidence="4">
    <location>
        <begin position="86"/>
        <end position="160"/>
    </location>
</feature>
<dbReference type="InterPro" id="IPR012093">
    <property type="entry name" value="Pirin"/>
</dbReference>